<dbReference type="Proteomes" id="UP000580250">
    <property type="component" value="Unassembled WGS sequence"/>
</dbReference>
<feature type="compositionally biased region" description="Basic and acidic residues" evidence="2">
    <location>
        <begin position="492"/>
        <end position="501"/>
    </location>
</feature>
<evidence type="ECO:0000313" key="4">
    <source>
        <dbReference type="Proteomes" id="UP000580250"/>
    </source>
</evidence>
<accession>A0A6V7TJC8</accession>
<feature type="compositionally biased region" description="Basic and acidic residues" evidence="2">
    <location>
        <begin position="425"/>
        <end position="453"/>
    </location>
</feature>
<sequence>MRYNLHFRIFHPKKVLGPPYGFSIFEDLYLGPQAFPRLESGTVRLSSPRRIEWYGSYIGTKTPRRDLSIDAFGDEIIIDPEINLVVDPKNKRRRREASEVDTVPLWIKEFFNQYPHNYWEAIRDYEQELEQHKVKVEEKTKQVLNEEDVIQKEEFQQELDHLHSLSEDKKKEIRLLTEEANKRDRLNDRLIANEFLEKHPDDYHEQVIKMEINIIVRYIELEDKVNESREEGGKNVRSGEEIQRFINSIKRMRKNLEALESAIIEREFKISRDEFHQQNSNTHSEFVQKFFDDHPVDHWTALKKNLGDLQELHRQIREKRDLHSQEQDEEEKNKLGKEIDNLSKLASYRRNRFTAIHHAAYKKWKNFELPIPPTKNEIKEMQKIEEKTHPEYLEDALKVDDQGKPVPIPAPVITDEMVEVVKDRHGYEQDKAKETEENERKDRELKESKEQLKHARRIDKYGQPIPLEQPIDEEEDTVPDEEGFEKEEEGWDEKSRERPVLDLDSSEEIIPTEEIFDERKNEQNTDDLVNEKTVTLIEEKESQAKDLHSDIEFEYLDSIDRFRVIFNDPEIRNITISSQLCYVLGFPMGPLVNGQIGKYGIDLKGGFTSFAVYSKGLTNTVIMGNSVSSLLRIVAVENRSGGVVERVYDQPMFIQVLPREINEIEIELRWMNGSLVKFDHGTVIITLMFKRMIKF</sequence>
<feature type="coiled-coil region" evidence="1">
    <location>
        <begin position="309"/>
        <end position="345"/>
    </location>
</feature>
<name>A0A6V7TJC8_MELEN</name>
<evidence type="ECO:0000256" key="2">
    <source>
        <dbReference type="SAM" id="MobiDB-lite"/>
    </source>
</evidence>
<proteinExistence type="predicted"/>
<feature type="region of interest" description="Disordered" evidence="2">
    <location>
        <begin position="425"/>
        <end position="506"/>
    </location>
</feature>
<keyword evidence="1" id="KW-0175">Coiled coil</keyword>
<protein>
    <submittedName>
        <fullName evidence="3">Uncharacterized protein</fullName>
    </submittedName>
</protein>
<reference evidence="3 4" key="1">
    <citation type="submission" date="2020-08" db="EMBL/GenBank/DDBJ databases">
        <authorList>
            <person name="Koutsovoulos G."/>
            <person name="Danchin GJ E."/>
        </authorList>
    </citation>
    <scope>NUCLEOTIDE SEQUENCE [LARGE SCALE GENOMIC DNA]</scope>
</reference>
<evidence type="ECO:0000256" key="1">
    <source>
        <dbReference type="SAM" id="Coils"/>
    </source>
</evidence>
<feature type="coiled-coil region" evidence="1">
    <location>
        <begin position="122"/>
        <end position="172"/>
    </location>
</feature>
<comment type="caution">
    <text evidence="3">The sequence shown here is derived from an EMBL/GenBank/DDBJ whole genome shotgun (WGS) entry which is preliminary data.</text>
</comment>
<evidence type="ECO:0000313" key="3">
    <source>
        <dbReference type="EMBL" id="CAD2124626.1"/>
    </source>
</evidence>
<gene>
    <name evidence="3" type="ORF">MENT_LOCUS855</name>
</gene>
<feature type="compositionally biased region" description="Acidic residues" evidence="2">
    <location>
        <begin position="470"/>
        <end position="491"/>
    </location>
</feature>
<dbReference type="EMBL" id="CAJEWN010000003">
    <property type="protein sequence ID" value="CAD2124626.1"/>
    <property type="molecule type" value="Genomic_DNA"/>
</dbReference>
<organism evidence="3 4">
    <name type="scientific">Meloidogyne enterolobii</name>
    <name type="common">Root-knot nematode worm</name>
    <name type="synonym">Meloidogyne mayaguensis</name>
    <dbReference type="NCBI Taxonomy" id="390850"/>
    <lineage>
        <taxon>Eukaryota</taxon>
        <taxon>Metazoa</taxon>
        <taxon>Ecdysozoa</taxon>
        <taxon>Nematoda</taxon>
        <taxon>Chromadorea</taxon>
        <taxon>Rhabditida</taxon>
        <taxon>Tylenchina</taxon>
        <taxon>Tylenchomorpha</taxon>
        <taxon>Tylenchoidea</taxon>
        <taxon>Meloidogynidae</taxon>
        <taxon>Meloidogyninae</taxon>
        <taxon>Meloidogyne</taxon>
    </lineage>
</organism>
<dbReference type="AlphaFoldDB" id="A0A6V7TJC8"/>